<name>A0AAJ6BHK4_9BACT</name>
<evidence type="ECO:0000313" key="2">
    <source>
        <dbReference type="EMBL" id="WEK37323.1"/>
    </source>
</evidence>
<dbReference type="CDD" id="cd16831">
    <property type="entry name" value="HemS-like_C"/>
    <property type="match status" value="1"/>
</dbReference>
<accession>A0AAJ6BHK4</accession>
<dbReference type="CDD" id="cd16830">
    <property type="entry name" value="HemS-like_N"/>
    <property type="match status" value="1"/>
</dbReference>
<dbReference type="Gene3D" id="3.40.1570.10">
    <property type="entry name" value="HemS/ChuS/ChuX like domains"/>
    <property type="match status" value="2"/>
</dbReference>
<dbReference type="Proteomes" id="UP001220610">
    <property type="component" value="Chromosome"/>
</dbReference>
<organism evidence="2 3">
    <name type="scientific">Candidatus Pseudobacter hemicellulosilyticus</name>
    <dbReference type="NCBI Taxonomy" id="3121375"/>
    <lineage>
        <taxon>Bacteria</taxon>
        <taxon>Pseudomonadati</taxon>
        <taxon>Bacteroidota</taxon>
        <taxon>Chitinophagia</taxon>
        <taxon>Chitinophagales</taxon>
        <taxon>Chitinophagaceae</taxon>
        <taxon>Pseudobacter</taxon>
    </lineage>
</organism>
<gene>
    <name evidence="2" type="ORF">P0Y53_07405</name>
</gene>
<dbReference type="GO" id="GO:0006826">
    <property type="term" value="P:iron ion transport"/>
    <property type="evidence" value="ECO:0007669"/>
    <property type="project" value="InterPro"/>
</dbReference>
<reference evidence="2" key="1">
    <citation type="submission" date="2023-03" db="EMBL/GenBank/DDBJ databases">
        <title>Andean soil-derived lignocellulolytic bacterial consortium as a source of novel taxa and putative plastic-active enzymes.</title>
        <authorList>
            <person name="Diaz-Garcia L."/>
            <person name="Chuvochina M."/>
            <person name="Feuerriegel G."/>
            <person name="Bunk B."/>
            <person name="Sproer C."/>
            <person name="Streit W.R."/>
            <person name="Rodriguez L.M."/>
            <person name="Overmann J."/>
            <person name="Jimenez D.J."/>
        </authorList>
    </citation>
    <scope>NUCLEOTIDE SEQUENCE</scope>
    <source>
        <strain evidence="2">MAG 7</strain>
    </source>
</reference>
<evidence type="ECO:0000313" key="3">
    <source>
        <dbReference type="Proteomes" id="UP001220610"/>
    </source>
</evidence>
<proteinExistence type="predicted"/>
<evidence type="ECO:0000259" key="1">
    <source>
        <dbReference type="Pfam" id="PF05171"/>
    </source>
</evidence>
<dbReference type="SUPFAM" id="SSF144064">
    <property type="entry name" value="Heme iron utilization protein-like"/>
    <property type="match status" value="1"/>
</dbReference>
<protein>
    <recommendedName>
        <fullName evidence="1">Haemin-degrading HemS/ChuX domain-containing protein</fullName>
    </recommendedName>
</protein>
<feature type="domain" description="Haemin-degrading HemS/ChuX" evidence="1">
    <location>
        <begin position="35"/>
        <end position="162"/>
    </location>
</feature>
<dbReference type="Pfam" id="PF05171">
    <property type="entry name" value="HemS"/>
    <property type="match status" value="2"/>
</dbReference>
<dbReference type="InterPro" id="IPR053733">
    <property type="entry name" value="Heme_Transport_Util_sf"/>
</dbReference>
<dbReference type="AlphaFoldDB" id="A0AAJ6BHK4"/>
<sequence>MNVVQQRMTLKDKWLQFRKENPRVRIRDAAQQLGTTEASILASFAGSSVLRLDKRFRELWECMPDLGFVMVLTRNEHCVHERKGVFGEVSVNSRHVGVVVGEDIDLRMLFHCWAFGFAVFDNEDAGFKQSIQVFDEQGTAIVKIFLQENSRHEAFDELIRAFQEPQQVQELELKALPAPHVYADGSEDGEAFREDWRALKDTHDFFPLLKKYNISRLHALHVAGDLARRVANTTVKELLETAAAQDMEIMVFVANHGNIQIHTGTVKKIVEIPGWINVMDPLFNLHLKLEPIAETWLVTKPTVDGPVHSIEVFDATGKLVVQFFGKRKPGFPELAAWTAFVESLPDADRVF</sequence>
<feature type="domain" description="Haemin-degrading HemS/ChuX" evidence="1">
    <location>
        <begin position="213"/>
        <end position="344"/>
    </location>
</feature>
<dbReference type="InterPro" id="IPR007845">
    <property type="entry name" value="HemS/ChuX_dom"/>
</dbReference>
<dbReference type="EMBL" id="CP119311">
    <property type="protein sequence ID" value="WEK37323.1"/>
    <property type="molecule type" value="Genomic_DNA"/>
</dbReference>